<dbReference type="Proteomes" id="UP001207337">
    <property type="component" value="Unassembled WGS sequence"/>
</dbReference>
<protein>
    <recommendedName>
        <fullName evidence="5">Carboxypeptidase regulatory-like domain-containing protein</fullName>
    </recommendedName>
</protein>
<keyword evidence="4" id="KW-1185">Reference proteome</keyword>
<reference evidence="3 4" key="1">
    <citation type="submission" date="2021-11" db="EMBL/GenBank/DDBJ databases">
        <title>Aliifidinibius sp. nov., a new bacterium isolated from saline soil.</title>
        <authorList>
            <person name="Galisteo C."/>
            <person name="De La Haba R."/>
            <person name="Sanchez-Porro C."/>
            <person name="Ventosa A."/>
        </authorList>
    </citation>
    <scope>NUCLEOTIDE SEQUENCE [LARGE SCALE GENOMIC DNA]</scope>
    <source>
        <strain evidence="3 4">KACC 190600</strain>
    </source>
</reference>
<dbReference type="PROSITE" id="PS51257">
    <property type="entry name" value="PROKAR_LIPOPROTEIN"/>
    <property type="match status" value="1"/>
</dbReference>
<evidence type="ECO:0008006" key="5">
    <source>
        <dbReference type="Google" id="ProtNLM"/>
    </source>
</evidence>
<accession>A0ABT3PW89</accession>
<evidence type="ECO:0000313" key="4">
    <source>
        <dbReference type="Proteomes" id="UP001207337"/>
    </source>
</evidence>
<comment type="caution">
    <text evidence="3">The sequence shown here is derived from an EMBL/GenBank/DDBJ whole genome shotgun (WGS) entry which is preliminary data.</text>
</comment>
<proteinExistence type="predicted"/>
<sequence>MRYRQIQNTIIVLTISLLGFACSDLSTSSDSDEATVNGRVESNEGQKAKSSGYQSTAVEGATVTMARVTADGSLEAIQNASAETNAEGEFTLQVDADAVTDASGDIIVVAEKEGQQWKACLYGELKNGSSIDLKPITIESSGEASVYQQVVARGETGLVSKADIETYIGSEAAAEIQANSEAAAEFAVALAKEAEARATFFANQSIEITEEQMMEIKNAKAEALANLHASLYASSSQSAKADAYNTYTQAVASAHTEAGINANAYAKAKEGASNLIIKNTTELSSSAQSEVRANSAVIVAIAVDKAVQARMEAAEIAESSVEAAAQAGTQLRADVRSKATAGASEIQSLFASYNHKIVDVLEQEFSANAETIVGINSQINSTGGIKATLVASIGASANTDAIVDAYSTFYSAVETLVSNLFTAGTDAEAQLVSDIMILINIEN</sequence>
<evidence type="ECO:0000256" key="2">
    <source>
        <dbReference type="SAM" id="SignalP"/>
    </source>
</evidence>
<feature type="region of interest" description="Disordered" evidence="1">
    <location>
        <begin position="27"/>
        <end position="49"/>
    </location>
</feature>
<evidence type="ECO:0000313" key="3">
    <source>
        <dbReference type="EMBL" id="MCW9712115.1"/>
    </source>
</evidence>
<keyword evidence="2" id="KW-0732">Signal</keyword>
<dbReference type="RefSeq" id="WP_265787820.1">
    <property type="nucleotide sequence ID" value="NZ_BAABRS010000001.1"/>
</dbReference>
<feature type="signal peptide" evidence="2">
    <location>
        <begin position="1"/>
        <end position="21"/>
    </location>
</feature>
<gene>
    <name evidence="3" type="ORF">LQ318_04275</name>
</gene>
<dbReference type="EMBL" id="JAJNDC010000001">
    <property type="protein sequence ID" value="MCW9712115.1"/>
    <property type="molecule type" value="Genomic_DNA"/>
</dbReference>
<feature type="chain" id="PRO_5046389290" description="Carboxypeptidase regulatory-like domain-containing protein" evidence="2">
    <location>
        <begin position="22"/>
        <end position="443"/>
    </location>
</feature>
<evidence type="ECO:0000256" key="1">
    <source>
        <dbReference type="SAM" id="MobiDB-lite"/>
    </source>
</evidence>
<organism evidence="3 4">
    <name type="scientific">Fodinibius salicampi</name>
    <dbReference type="NCBI Taxonomy" id="1920655"/>
    <lineage>
        <taxon>Bacteria</taxon>
        <taxon>Pseudomonadati</taxon>
        <taxon>Balneolota</taxon>
        <taxon>Balneolia</taxon>
        <taxon>Balneolales</taxon>
        <taxon>Balneolaceae</taxon>
        <taxon>Fodinibius</taxon>
    </lineage>
</organism>
<name>A0ABT3PW89_9BACT</name>